<comment type="caution">
    <text evidence="1">The sequence shown here is derived from an EMBL/GenBank/DDBJ whole genome shotgun (WGS) entry which is preliminary data.</text>
</comment>
<organism evidence="1 2">
    <name type="scientific">Plakobranchus ocellatus</name>
    <dbReference type="NCBI Taxonomy" id="259542"/>
    <lineage>
        <taxon>Eukaryota</taxon>
        <taxon>Metazoa</taxon>
        <taxon>Spiralia</taxon>
        <taxon>Lophotrochozoa</taxon>
        <taxon>Mollusca</taxon>
        <taxon>Gastropoda</taxon>
        <taxon>Heterobranchia</taxon>
        <taxon>Euthyneura</taxon>
        <taxon>Panpulmonata</taxon>
        <taxon>Sacoglossa</taxon>
        <taxon>Placobranchoidea</taxon>
        <taxon>Plakobranchidae</taxon>
        <taxon>Plakobranchus</taxon>
    </lineage>
</organism>
<accession>A0AAV4DDE6</accession>
<keyword evidence="2" id="KW-1185">Reference proteome</keyword>
<protein>
    <recommendedName>
        <fullName evidence="3">SCP domain-containing protein</fullName>
    </recommendedName>
</protein>
<name>A0AAV4DDE6_9GAST</name>
<dbReference type="AlphaFoldDB" id="A0AAV4DDE6"/>
<evidence type="ECO:0008006" key="3">
    <source>
        <dbReference type="Google" id="ProtNLM"/>
    </source>
</evidence>
<sequence length="147" mass="16287">MHQALTNQWTYNKNVAMAEAYTMHQALTNQWICNKNVAVAEAYSAHQALTNQWTCNKNAAVAEAYTTHKALTNQWTSLKENSNKAVQIYHWGLKQRSETLMCACAGLADVVLSGSGDRAACWRGPASGEESWLARTADDKDGAEIFF</sequence>
<dbReference type="EMBL" id="BLXT01007762">
    <property type="protein sequence ID" value="GFO42204.1"/>
    <property type="molecule type" value="Genomic_DNA"/>
</dbReference>
<gene>
    <name evidence="1" type="ORF">PoB_006870900</name>
</gene>
<dbReference type="Proteomes" id="UP000735302">
    <property type="component" value="Unassembled WGS sequence"/>
</dbReference>
<evidence type="ECO:0000313" key="1">
    <source>
        <dbReference type="EMBL" id="GFO42204.1"/>
    </source>
</evidence>
<proteinExistence type="predicted"/>
<reference evidence="1 2" key="1">
    <citation type="journal article" date="2021" name="Elife">
        <title>Chloroplast acquisition without the gene transfer in kleptoplastic sea slugs, Plakobranchus ocellatus.</title>
        <authorList>
            <person name="Maeda T."/>
            <person name="Takahashi S."/>
            <person name="Yoshida T."/>
            <person name="Shimamura S."/>
            <person name="Takaki Y."/>
            <person name="Nagai Y."/>
            <person name="Toyoda A."/>
            <person name="Suzuki Y."/>
            <person name="Arimoto A."/>
            <person name="Ishii H."/>
            <person name="Satoh N."/>
            <person name="Nishiyama T."/>
            <person name="Hasebe M."/>
            <person name="Maruyama T."/>
            <person name="Minagawa J."/>
            <person name="Obokata J."/>
            <person name="Shigenobu S."/>
        </authorList>
    </citation>
    <scope>NUCLEOTIDE SEQUENCE [LARGE SCALE GENOMIC DNA]</scope>
</reference>
<evidence type="ECO:0000313" key="2">
    <source>
        <dbReference type="Proteomes" id="UP000735302"/>
    </source>
</evidence>